<name>X0WGD3_9ZZZZ</name>
<protein>
    <recommendedName>
        <fullName evidence="3">FxsA cytoplasmic membrane protein</fullName>
    </recommendedName>
</protein>
<feature type="transmembrane region" description="Helical" evidence="1">
    <location>
        <begin position="6"/>
        <end position="29"/>
    </location>
</feature>
<organism evidence="2">
    <name type="scientific">marine sediment metagenome</name>
    <dbReference type="NCBI Taxonomy" id="412755"/>
    <lineage>
        <taxon>unclassified sequences</taxon>
        <taxon>metagenomes</taxon>
        <taxon>ecological metagenomes</taxon>
    </lineage>
</organism>
<feature type="non-terminal residue" evidence="2">
    <location>
        <position position="1"/>
    </location>
</feature>
<dbReference type="AlphaFoldDB" id="X0WGD3"/>
<evidence type="ECO:0000313" key="2">
    <source>
        <dbReference type="EMBL" id="GAG29984.1"/>
    </source>
</evidence>
<keyword evidence="1" id="KW-1133">Transmembrane helix</keyword>
<dbReference type="GO" id="GO:0016020">
    <property type="term" value="C:membrane"/>
    <property type="evidence" value="ECO:0007669"/>
    <property type="project" value="InterPro"/>
</dbReference>
<dbReference type="PANTHER" id="PTHR35335">
    <property type="entry name" value="UPF0716 PROTEIN FXSA"/>
    <property type="match status" value="1"/>
</dbReference>
<keyword evidence="1" id="KW-0812">Transmembrane</keyword>
<reference evidence="2" key="1">
    <citation type="journal article" date="2014" name="Front. Microbiol.">
        <title>High frequency of phylogenetically diverse reductive dehalogenase-homologous genes in deep subseafloor sedimentary metagenomes.</title>
        <authorList>
            <person name="Kawai M."/>
            <person name="Futagami T."/>
            <person name="Toyoda A."/>
            <person name="Takaki Y."/>
            <person name="Nishi S."/>
            <person name="Hori S."/>
            <person name="Arai W."/>
            <person name="Tsubouchi T."/>
            <person name="Morono Y."/>
            <person name="Uchiyama I."/>
            <person name="Ito T."/>
            <person name="Fujiyama A."/>
            <person name="Inagaki F."/>
            <person name="Takami H."/>
        </authorList>
    </citation>
    <scope>NUCLEOTIDE SEQUENCE</scope>
    <source>
        <strain evidence="2">Expedition CK06-06</strain>
    </source>
</reference>
<proteinExistence type="predicted"/>
<sequence>VEGLMIFVAGVTLVTPGVITDAVGFAVLIPPIRAWLRRRLTEYFKKRVVMVRPPIDLAGGADDGFIDVEYRDVTEERRRRLDGQG</sequence>
<dbReference type="Pfam" id="PF04186">
    <property type="entry name" value="FxsA"/>
    <property type="match status" value="1"/>
</dbReference>
<accession>X0WGD3</accession>
<dbReference type="NCBIfam" id="NF008528">
    <property type="entry name" value="PRK11463.1-2"/>
    <property type="match status" value="1"/>
</dbReference>
<comment type="caution">
    <text evidence="2">The sequence shown here is derived from an EMBL/GenBank/DDBJ whole genome shotgun (WGS) entry which is preliminary data.</text>
</comment>
<evidence type="ECO:0008006" key="3">
    <source>
        <dbReference type="Google" id="ProtNLM"/>
    </source>
</evidence>
<keyword evidence="1" id="KW-0472">Membrane</keyword>
<gene>
    <name evidence="2" type="ORF">S01H1_71775</name>
</gene>
<dbReference type="EMBL" id="BARS01047823">
    <property type="protein sequence ID" value="GAG29984.1"/>
    <property type="molecule type" value="Genomic_DNA"/>
</dbReference>
<dbReference type="PANTHER" id="PTHR35335:SF1">
    <property type="entry name" value="UPF0716 PROTEIN FXSA"/>
    <property type="match status" value="1"/>
</dbReference>
<dbReference type="InterPro" id="IPR007313">
    <property type="entry name" value="FxsA"/>
</dbReference>
<evidence type="ECO:0000256" key="1">
    <source>
        <dbReference type="SAM" id="Phobius"/>
    </source>
</evidence>